<keyword evidence="3 5" id="KW-1133">Transmembrane helix</keyword>
<dbReference type="Pfam" id="PF06305">
    <property type="entry name" value="LapA_dom"/>
    <property type="match status" value="1"/>
</dbReference>
<comment type="caution">
    <text evidence="7">The sequence shown here is derived from an EMBL/GenBank/DDBJ whole genome shotgun (WGS) entry which is preliminary data.</text>
</comment>
<dbReference type="AlphaFoldDB" id="A0A848DF94"/>
<dbReference type="EMBL" id="JAAXKZ010000014">
    <property type="protein sequence ID" value="NMH91223.1"/>
    <property type="molecule type" value="Genomic_DNA"/>
</dbReference>
<reference evidence="7 8" key="1">
    <citation type="submission" date="2020-04" db="EMBL/GenBank/DDBJ databases">
        <authorList>
            <person name="Klaysubun C."/>
            <person name="Duangmal K."/>
            <person name="Lipun K."/>
        </authorList>
    </citation>
    <scope>NUCLEOTIDE SEQUENCE [LARGE SCALE GENOMIC DNA]</scope>
    <source>
        <strain evidence="7 8">DSM 45300</strain>
    </source>
</reference>
<organism evidence="7 8">
    <name type="scientific">Pseudonocardia bannensis</name>
    <dbReference type="NCBI Taxonomy" id="630973"/>
    <lineage>
        <taxon>Bacteria</taxon>
        <taxon>Bacillati</taxon>
        <taxon>Actinomycetota</taxon>
        <taxon>Actinomycetes</taxon>
        <taxon>Pseudonocardiales</taxon>
        <taxon>Pseudonocardiaceae</taxon>
        <taxon>Pseudonocardia</taxon>
    </lineage>
</organism>
<evidence type="ECO:0000313" key="7">
    <source>
        <dbReference type="EMBL" id="NMH91223.1"/>
    </source>
</evidence>
<feature type="domain" description="Lipopolysaccharide assembly protein A" evidence="6">
    <location>
        <begin position="10"/>
        <end position="59"/>
    </location>
</feature>
<evidence type="ECO:0000313" key="8">
    <source>
        <dbReference type="Proteomes" id="UP000586918"/>
    </source>
</evidence>
<dbReference type="Proteomes" id="UP000586918">
    <property type="component" value="Unassembled WGS sequence"/>
</dbReference>
<name>A0A848DF94_9PSEU</name>
<proteinExistence type="predicted"/>
<keyword evidence="2 5" id="KW-0812">Transmembrane</keyword>
<evidence type="ECO:0000256" key="3">
    <source>
        <dbReference type="ARBA" id="ARBA00022989"/>
    </source>
</evidence>
<evidence type="ECO:0000256" key="5">
    <source>
        <dbReference type="SAM" id="Phobius"/>
    </source>
</evidence>
<evidence type="ECO:0000256" key="2">
    <source>
        <dbReference type="ARBA" id="ARBA00022692"/>
    </source>
</evidence>
<dbReference type="GO" id="GO:0005886">
    <property type="term" value="C:plasma membrane"/>
    <property type="evidence" value="ECO:0007669"/>
    <property type="project" value="InterPro"/>
</dbReference>
<dbReference type="InterPro" id="IPR010445">
    <property type="entry name" value="LapA_dom"/>
</dbReference>
<evidence type="ECO:0000256" key="4">
    <source>
        <dbReference type="ARBA" id="ARBA00023136"/>
    </source>
</evidence>
<accession>A0A848DF94</accession>
<protein>
    <submittedName>
        <fullName evidence="7">DUF1049 domain-containing protein</fullName>
    </submittedName>
</protein>
<evidence type="ECO:0000259" key="6">
    <source>
        <dbReference type="Pfam" id="PF06305"/>
    </source>
</evidence>
<evidence type="ECO:0000256" key="1">
    <source>
        <dbReference type="ARBA" id="ARBA00022475"/>
    </source>
</evidence>
<feature type="transmembrane region" description="Helical" evidence="5">
    <location>
        <begin position="24"/>
        <end position="49"/>
    </location>
</feature>
<dbReference type="RefSeq" id="WP_169411050.1">
    <property type="nucleotide sequence ID" value="NZ_JAAXKZ010000014.1"/>
</dbReference>
<keyword evidence="4 5" id="KW-0472">Membrane</keyword>
<keyword evidence="8" id="KW-1185">Reference proteome</keyword>
<sequence length="64" mass="7669">MGLLLIFMIQNTERVTLRFLFWNFTWPLWLLTLVAALVGALVWFGLGVLRRHRRRKTRREGRGD</sequence>
<gene>
    <name evidence="7" type="ORF">HF519_06380</name>
</gene>
<keyword evidence="1" id="KW-1003">Cell membrane</keyword>